<proteinExistence type="inferred from homology"/>
<dbReference type="GO" id="GO:0003723">
    <property type="term" value="F:RNA binding"/>
    <property type="evidence" value="ECO:0007669"/>
    <property type="project" value="UniProtKB-UniRule"/>
</dbReference>
<evidence type="ECO:0000256" key="3">
    <source>
        <dbReference type="ARBA" id="ARBA00022806"/>
    </source>
</evidence>
<dbReference type="InterPro" id="IPR011545">
    <property type="entry name" value="DEAD/DEAH_box_helicase_dom"/>
</dbReference>
<dbReference type="FunCoup" id="A0A6J2XY52">
    <property type="interactions" value="2438"/>
</dbReference>
<sequence length="786" mass="90187">MENVKKGKKKAKVKLFANKKKSTPESVVIEKLKSQYDSIDITKLSKFTDLPLSQKTIKGLRESKYFKLTDIQRESIPLALQGKDILGAAQTGSGKTLAFLIPILECLYCQQWTRIDGLGALVITPTRELAYQIFETLRKIGRYHDFSAGLIIGGKDLKFERKRMDQCNVVICTPGRLLQHMDENPLFDCVTMKILVLDEADRCLDMGFKQTMNAIIANLPPKRQTLLFSATQTKSVQDLARLSLKDPSYVSVNEMTTPKELQQSYVVCELHDKLSVLWSFIKSHLKQKTIIFFSTCKQVKYFFEIFCKLRPGTSLMALYGTLHQLRRMKIYEDFCKKQSAVLFATDLAARGLDFPAVHWVVQADCPEDVETYIHRVGRTARYHRGGESLLLLMPSEIKMVEYLEEKKLPVEKIEINPMKLQSPVKKIQIFLSNNTTLRDTAKRAFSNYAKAVYFMKQKDVFNVDALDFKSFAESLGLVAPPRIRFLDRMHKREQTQNDSALDTVNNKLYFKDSDDEEEEDISEDNKTSKPSNKSKNKIKSANFNHSDSDSDDNFMTGVSSRDHELGPALIEPENALQATLELPSIKHNKPVTKADIVKHIRRKKLVVNKKIVFGEDGAPVDNDSANLELANQNEECCGIDIEKSKLAIREADKVDKKKFQEKLKAKHKEQKRKLKEEKMRDMEQSDRDEFGESDDEGPDVSWLPDPDKIYREKHNSEDEETVKSDEKIEEIKKEQVKKTKKRKKQKDPDKDEKVKSNKKRKIEKLSANLDVDETEELALMFLKGGK</sequence>
<dbReference type="FunFam" id="3.40.50.300:FF:000874">
    <property type="entry name" value="RNA helicase"/>
    <property type="match status" value="1"/>
</dbReference>
<dbReference type="GO" id="GO:0003724">
    <property type="term" value="F:RNA helicase activity"/>
    <property type="evidence" value="ECO:0007669"/>
    <property type="project" value="UniProtKB-EC"/>
</dbReference>
<keyword evidence="5 10" id="KW-0694">RNA-binding</keyword>
<dbReference type="InterPro" id="IPR000629">
    <property type="entry name" value="RNA-helicase_DEAD-box_CS"/>
</dbReference>
<evidence type="ECO:0000313" key="15">
    <source>
        <dbReference type="Proteomes" id="UP000504635"/>
    </source>
</evidence>
<feature type="domain" description="Helicase C-terminal" evidence="13">
    <location>
        <begin position="260"/>
        <end position="421"/>
    </location>
</feature>
<evidence type="ECO:0000256" key="7">
    <source>
        <dbReference type="ARBA" id="ARBA00047984"/>
    </source>
</evidence>
<dbReference type="Pfam" id="PF13959">
    <property type="entry name" value="CTE_SPB4"/>
    <property type="match status" value="1"/>
</dbReference>
<evidence type="ECO:0000256" key="1">
    <source>
        <dbReference type="ARBA" id="ARBA00022741"/>
    </source>
</evidence>
<reference evidence="16" key="1">
    <citation type="submission" date="2025-08" db="UniProtKB">
        <authorList>
            <consortium name="RefSeq"/>
        </authorList>
    </citation>
    <scope>IDENTIFICATION</scope>
    <source>
        <tissue evidence="16">Gonads</tissue>
    </source>
</reference>
<comment type="domain">
    <text evidence="10">The Q motif is unique to and characteristic of the DEAD box family of RNA helicases and controls ATP binding and hydrolysis.</text>
</comment>
<dbReference type="PROSITE" id="PS51192">
    <property type="entry name" value="HELICASE_ATP_BIND_1"/>
    <property type="match status" value="1"/>
</dbReference>
<accession>A0A6J2XY52</accession>
<dbReference type="SMART" id="SM00490">
    <property type="entry name" value="HELICc"/>
    <property type="match status" value="1"/>
</dbReference>
<dbReference type="SUPFAM" id="SSF52540">
    <property type="entry name" value="P-loop containing nucleoside triphosphate hydrolases"/>
    <property type="match status" value="1"/>
</dbReference>
<dbReference type="InParanoid" id="A0A6J2XY52"/>
<dbReference type="Gene3D" id="3.40.50.300">
    <property type="entry name" value="P-loop containing nucleotide triphosphate hydrolases"/>
    <property type="match status" value="2"/>
</dbReference>
<dbReference type="GO" id="GO:0016787">
    <property type="term" value="F:hydrolase activity"/>
    <property type="evidence" value="ECO:0007669"/>
    <property type="project" value="UniProtKB-KW"/>
</dbReference>
<name>A0A6J2XY52_SITOR</name>
<dbReference type="InterPro" id="IPR001650">
    <property type="entry name" value="Helicase_C-like"/>
</dbReference>
<evidence type="ECO:0000313" key="16">
    <source>
        <dbReference type="RefSeq" id="XP_030755599.1"/>
    </source>
</evidence>
<evidence type="ECO:0000256" key="9">
    <source>
        <dbReference type="RuleBase" id="RU000492"/>
    </source>
</evidence>
<dbReference type="RefSeq" id="XP_030755599.1">
    <property type="nucleotide sequence ID" value="XM_030899739.1"/>
</dbReference>
<dbReference type="PROSITE" id="PS00039">
    <property type="entry name" value="DEAD_ATP_HELICASE"/>
    <property type="match status" value="1"/>
</dbReference>
<evidence type="ECO:0000259" key="12">
    <source>
        <dbReference type="PROSITE" id="PS51192"/>
    </source>
</evidence>
<evidence type="ECO:0000256" key="10">
    <source>
        <dbReference type="RuleBase" id="RU365068"/>
    </source>
</evidence>
<feature type="domain" description="Helicase ATP-binding" evidence="12">
    <location>
        <begin position="76"/>
        <end position="250"/>
    </location>
</feature>
<dbReference type="GeneID" id="115881975"/>
<dbReference type="Proteomes" id="UP000504635">
    <property type="component" value="Unplaced"/>
</dbReference>
<evidence type="ECO:0000256" key="4">
    <source>
        <dbReference type="ARBA" id="ARBA00022840"/>
    </source>
</evidence>
<comment type="similarity">
    <text evidence="6">Belongs to the DEAD box helicase family. DDX10/DBP4 subfamily.</text>
</comment>
<dbReference type="PROSITE" id="PS51195">
    <property type="entry name" value="Q_MOTIF"/>
    <property type="match status" value="1"/>
</dbReference>
<evidence type="ECO:0000256" key="8">
    <source>
        <dbReference type="PROSITE-ProRule" id="PRU00552"/>
    </source>
</evidence>
<organism evidence="15 16">
    <name type="scientific">Sitophilus oryzae</name>
    <name type="common">Rice weevil</name>
    <name type="synonym">Curculio oryzae</name>
    <dbReference type="NCBI Taxonomy" id="7048"/>
    <lineage>
        <taxon>Eukaryota</taxon>
        <taxon>Metazoa</taxon>
        <taxon>Ecdysozoa</taxon>
        <taxon>Arthropoda</taxon>
        <taxon>Hexapoda</taxon>
        <taxon>Insecta</taxon>
        <taxon>Pterygota</taxon>
        <taxon>Neoptera</taxon>
        <taxon>Endopterygota</taxon>
        <taxon>Coleoptera</taxon>
        <taxon>Polyphaga</taxon>
        <taxon>Cucujiformia</taxon>
        <taxon>Curculionidae</taxon>
        <taxon>Dryophthorinae</taxon>
        <taxon>Sitophilus</taxon>
    </lineage>
</organism>
<evidence type="ECO:0000259" key="13">
    <source>
        <dbReference type="PROSITE" id="PS51194"/>
    </source>
</evidence>
<dbReference type="CDD" id="cd17941">
    <property type="entry name" value="DEADc_DDX10"/>
    <property type="match status" value="1"/>
</dbReference>
<feature type="compositionally biased region" description="Basic and acidic residues" evidence="11">
    <location>
        <begin position="746"/>
        <end position="755"/>
    </location>
</feature>
<keyword evidence="4 9" id="KW-0067">ATP-binding</keyword>
<dbReference type="GO" id="GO:0005524">
    <property type="term" value="F:ATP binding"/>
    <property type="evidence" value="ECO:0007669"/>
    <property type="project" value="UniProtKB-UniRule"/>
</dbReference>
<evidence type="ECO:0000256" key="6">
    <source>
        <dbReference type="ARBA" id="ARBA00038084"/>
    </source>
</evidence>
<dbReference type="EC" id="3.6.4.13" evidence="10"/>
<feature type="compositionally biased region" description="Acidic residues" evidence="11">
    <location>
        <begin position="513"/>
        <end position="522"/>
    </location>
</feature>
<keyword evidence="1 9" id="KW-0547">Nucleotide-binding</keyword>
<dbReference type="InterPro" id="IPR025313">
    <property type="entry name" value="SPB4-like_CTE"/>
</dbReference>
<keyword evidence="3 9" id="KW-0347">Helicase</keyword>
<comment type="function">
    <text evidence="10">RNA helicase.</text>
</comment>
<dbReference type="SMART" id="SM00487">
    <property type="entry name" value="DEXDc"/>
    <property type="match status" value="1"/>
</dbReference>
<dbReference type="KEGG" id="soy:115881975"/>
<keyword evidence="15" id="KW-1185">Reference proteome</keyword>
<feature type="compositionally biased region" description="Basic and acidic residues" evidence="11">
    <location>
        <begin position="674"/>
        <end position="690"/>
    </location>
</feature>
<feature type="compositionally biased region" description="Polar residues" evidence="11">
    <location>
        <begin position="496"/>
        <end position="506"/>
    </location>
</feature>
<dbReference type="SMART" id="SM01178">
    <property type="entry name" value="DUF4217"/>
    <property type="match status" value="1"/>
</dbReference>
<comment type="catalytic activity">
    <reaction evidence="7 10">
        <text>ATP + H2O = ADP + phosphate + H(+)</text>
        <dbReference type="Rhea" id="RHEA:13065"/>
        <dbReference type="ChEBI" id="CHEBI:15377"/>
        <dbReference type="ChEBI" id="CHEBI:15378"/>
        <dbReference type="ChEBI" id="CHEBI:30616"/>
        <dbReference type="ChEBI" id="CHEBI:43474"/>
        <dbReference type="ChEBI" id="CHEBI:456216"/>
        <dbReference type="EC" id="3.6.4.13"/>
    </reaction>
</comment>
<protein>
    <recommendedName>
        <fullName evidence="10">ATP-dependent RNA helicase</fullName>
        <ecNumber evidence="10">3.6.4.13</ecNumber>
    </recommendedName>
</protein>
<dbReference type="InterPro" id="IPR014001">
    <property type="entry name" value="Helicase_ATP-bd"/>
</dbReference>
<dbReference type="CDD" id="cd18787">
    <property type="entry name" value="SF2_C_DEAD"/>
    <property type="match status" value="1"/>
</dbReference>
<feature type="region of interest" description="Disordered" evidence="11">
    <location>
        <begin position="494"/>
        <end position="562"/>
    </location>
</feature>
<dbReference type="AlphaFoldDB" id="A0A6J2XY52"/>
<evidence type="ECO:0000259" key="14">
    <source>
        <dbReference type="PROSITE" id="PS51195"/>
    </source>
</evidence>
<keyword evidence="2 9" id="KW-0378">Hydrolase</keyword>
<feature type="domain" description="DEAD-box RNA helicase Q" evidence="14">
    <location>
        <begin position="45"/>
        <end position="73"/>
    </location>
</feature>
<feature type="compositionally biased region" description="Basic and acidic residues" evidence="11">
    <location>
        <begin position="705"/>
        <end position="737"/>
    </location>
</feature>
<dbReference type="PANTHER" id="PTHR24031">
    <property type="entry name" value="RNA HELICASE"/>
    <property type="match status" value="1"/>
</dbReference>
<gene>
    <name evidence="16" type="primary">LOC115881975</name>
</gene>
<evidence type="ECO:0000256" key="2">
    <source>
        <dbReference type="ARBA" id="ARBA00022801"/>
    </source>
</evidence>
<dbReference type="InterPro" id="IPR014014">
    <property type="entry name" value="RNA_helicase_DEAD_Q_motif"/>
</dbReference>
<dbReference type="PROSITE" id="PS51194">
    <property type="entry name" value="HELICASE_CTER"/>
    <property type="match status" value="1"/>
</dbReference>
<dbReference type="Pfam" id="PF00271">
    <property type="entry name" value="Helicase_C"/>
    <property type="match status" value="1"/>
</dbReference>
<feature type="region of interest" description="Disordered" evidence="11">
    <location>
        <begin position="662"/>
        <end position="760"/>
    </location>
</feature>
<feature type="short sequence motif" description="Q motif" evidence="8">
    <location>
        <begin position="45"/>
        <end position="73"/>
    </location>
</feature>
<dbReference type="InterPro" id="IPR027417">
    <property type="entry name" value="P-loop_NTPase"/>
</dbReference>
<dbReference type="Pfam" id="PF00270">
    <property type="entry name" value="DEAD"/>
    <property type="match status" value="1"/>
</dbReference>
<evidence type="ECO:0000256" key="11">
    <source>
        <dbReference type="SAM" id="MobiDB-lite"/>
    </source>
</evidence>
<dbReference type="GO" id="GO:0010468">
    <property type="term" value="P:regulation of gene expression"/>
    <property type="evidence" value="ECO:0007669"/>
    <property type="project" value="UniProtKB-ARBA"/>
</dbReference>
<dbReference type="OrthoDB" id="10259640at2759"/>
<evidence type="ECO:0000256" key="5">
    <source>
        <dbReference type="ARBA" id="ARBA00022884"/>
    </source>
</evidence>
<feature type="compositionally biased region" description="Basic residues" evidence="11">
    <location>
        <begin position="664"/>
        <end position="673"/>
    </location>
</feature>